<dbReference type="EMBL" id="JAEILT010000004">
    <property type="protein sequence ID" value="MBJ2135555.1"/>
    <property type="molecule type" value="Genomic_DNA"/>
</dbReference>
<dbReference type="Gene3D" id="1.10.443.10">
    <property type="entry name" value="Intergrase catalytic core"/>
    <property type="match status" value="1"/>
</dbReference>
<sequence length="683" mass="79002">MEINKAFNMQNSNIRSNASRESSDSNNLLVNRLSVSDYTFTVYDYQLEKSSEINLFHPKLTPAMQFWICECFVCLLGGWDNPTLQTLSGRTNTLKSFKSTVLRIGVWASAHYPSLPMSQWKEFQVKEIIQDILNDNIDWKRGEHWSGSEIRKGTYPLNRNAVYDVFLALEKTKHWKLTGKISDGIGFDFPKAALKIYTEETLESYGISYEAWTKKNVRDAIPLPVSMALLHHAYTILTDKKTLFLIDYFKFQRGENRLSIRSIFTTGGFNDYCNELLTKEPKKRHTKEFLSRVEPLKAIISDHYDGEITRFPMSIKEVVQHCNDVYDSCIVIFLCLTGVRISEMASVFSDDYQQEADGVWTFKSDIEKTNHGISEVREMAGMVATAAQAMVNLSYIDKHNRPKKDPIHLFGRYFYKGDYNDRVNVRRNHRTITEGSIRQRLDDYYDNFLKLHPELSLYCPSISPHRFRHTLAEFALRRFEGNVFEQLRRHFRHAFGSYFTTSYVFNKLSAEVRDQIEKDYLKEILTRIVKESARATLDENFKRDLYGKTVKAVSRAMGTIVLTEDEIHDYVETLAEEFDSIVAHEYGYCLVRRDTKHLAKCIDIKTQTPIITNGCFELCSGCVHNLNSACSNKSSITRIAVSHNQLIESFTETFGKNVKSELIETSKAVLMRAEVILEEMEEK</sequence>
<dbReference type="SUPFAM" id="SSF56349">
    <property type="entry name" value="DNA breaking-rejoining enzymes"/>
    <property type="match status" value="1"/>
</dbReference>
<dbReference type="Proteomes" id="UP000649232">
    <property type="component" value="Unassembled WGS sequence"/>
</dbReference>
<dbReference type="InterPro" id="IPR013762">
    <property type="entry name" value="Integrase-like_cat_sf"/>
</dbReference>
<dbReference type="RefSeq" id="WP_198823715.1">
    <property type="nucleotide sequence ID" value="NZ_JAEILT010000004.1"/>
</dbReference>
<gene>
    <name evidence="2" type="ORF">JEU11_03735</name>
</gene>
<reference evidence="2 3" key="1">
    <citation type="submission" date="2020-12" db="EMBL/GenBank/DDBJ databases">
        <title>Draft genome sequences of nine environmental bacterial isolates colonizing plastic.</title>
        <authorList>
            <person name="Borre I."/>
            <person name="Sonnenschein E.C."/>
        </authorList>
    </citation>
    <scope>NUCLEOTIDE SEQUENCE [LARGE SCALE GENOMIC DNA]</scope>
    <source>
        <strain evidence="2 3">IB30</strain>
    </source>
</reference>
<organism evidence="2 3">
    <name type="scientific">Paraglaciecola chathamensis</name>
    <dbReference type="NCBI Taxonomy" id="368405"/>
    <lineage>
        <taxon>Bacteria</taxon>
        <taxon>Pseudomonadati</taxon>
        <taxon>Pseudomonadota</taxon>
        <taxon>Gammaproteobacteria</taxon>
        <taxon>Alteromonadales</taxon>
        <taxon>Alteromonadaceae</taxon>
        <taxon>Paraglaciecola</taxon>
    </lineage>
</organism>
<accession>A0ABS0WAQ9</accession>
<protein>
    <submittedName>
        <fullName evidence="2">Site-specific integrase</fullName>
    </submittedName>
</protein>
<keyword evidence="1" id="KW-0233">DNA recombination</keyword>
<proteinExistence type="predicted"/>
<dbReference type="InterPro" id="IPR011010">
    <property type="entry name" value="DNA_brk_join_enz"/>
</dbReference>
<comment type="caution">
    <text evidence="2">The sequence shown here is derived from an EMBL/GenBank/DDBJ whole genome shotgun (WGS) entry which is preliminary data.</text>
</comment>
<evidence type="ECO:0000313" key="3">
    <source>
        <dbReference type="Proteomes" id="UP000649232"/>
    </source>
</evidence>
<evidence type="ECO:0000313" key="2">
    <source>
        <dbReference type="EMBL" id="MBJ2135555.1"/>
    </source>
</evidence>
<name>A0ABS0WAQ9_9ALTE</name>
<evidence type="ECO:0000256" key="1">
    <source>
        <dbReference type="ARBA" id="ARBA00023172"/>
    </source>
</evidence>